<dbReference type="SUPFAM" id="SSF51735">
    <property type="entry name" value="NAD(P)-binding Rossmann-fold domains"/>
    <property type="match status" value="1"/>
</dbReference>
<proteinExistence type="predicted"/>
<dbReference type="EMBL" id="BNAY01000003">
    <property type="protein sequence ID" value="GHH14628.1"/>
    <property type="molecule type" value="Genomic_DNA"/>
</dbReference>
<dbReference type="Proteomes" id="UP000635387">
    <property type="component" value="Unassembled WGS sequence"/>
</dbReference>
<dbReference type="Gene3D" id="3.90.180.10">
    <property type="entry name" value="Medium-chain alcohol dehydrogenases, catalytic domain"/>
    <property type="match status" value="2"/>
</dbReference>
<keyword evidence="4" id="KW-1185">Reference proteome</keyword>
<dbReference type="SMART" id="SM00829">
    <property type="entry name" value="PKS_ER"/>
    <property type="match status" value="1"/>
</dbReference>
<evidence type="ECO:0000313" key="3">
    <source>
        <dbReference type="EMBL" id="GHH14628.1"/>
    </source>
</evidence>
<dbReference type="NCBIfam" id="TIGR01751">
    <property type="entry name" value="crot-CoA-red"/>
    <property type="match status" value="1"/>
</dbReference>
<dbReference type="SUPFAM" id="SSF50129">
    <property type="entry name" value="GroES-like"/>
    <property type="match status" value="1"/>
</dbReference>
<keyword evidence="1" id="KW-0521">NADP</keyword>
<sequence>MSQLGEIQQAILNDDLGAVASLDVPESYRGITVHKDEADMFQGLESRDKDPRKSLHVDEVPTPELGPGEALVAVMASAINYNTVWTSIFEPVSTFKFLERYGRLSPLAKRHDLPYHVVGSDLSGVVLRTGVGVHNWKAGDEVVAHCLNVELEGPDGHNDTMLDTEQRIWGFETNFGGLAEIALVKANQLMPKPDHLTWEEAASPGLVNSTAYRQLVSRNGADMKQGDVVLIWGASGGLGSYATQYALNGGAIPVCVVSSPEKAEICRKLGAELIIDRNAEGYRFWKDDDNQDPKEWQRFGKKIRELTGGEDPDIVFEHPGRETFGASVYAARKGGTIVTCASTSGFMHQYDNRYLWMNLKRIIGSHFANYRESWEANRLISKGLIHPTLSKTYGLEDTGQAALDVHRNAHQGKVGVLALAPEEGLGVRNHELREKHIDGINAFRNV</sequence>
<reference evidence="4" key="1">
    <citation type="journal article" date="2019" name="Int. J. Syst. Evol. Microbiol.">
        <title>The Global Catalogue of Microorganisms (GCM) 10K type strain sequencing project: providing services to taxonomists for standard genome sequencing and annotation.</title>
        <authorList>
            <consortium name="The Broad Institute Genomics Platform"/>
            <consortium name="The Broad Institute Genome Sequencing Center for Infectious Disease"/>
            <person name="Wu L."/>
            <person name="Ma J."/>
        </authorList>
    </citation>
    <scope>NUCLEOTIDE SEQUENCE [LARGE SCALE GENOMIC DNA]</scope>
    <source>
        <strain evidence="4">CGMCC 4.7683</strain>
    </source>
</reference>
<gene>
    <name evidence="3" type="primary">qor</name>
    <name evidence="3" type="ORF">GCM10017790_28170</name>
</gene>
<feature type="domain" description="Enoyl reductase (ER)" evidence="2">
    <location>
        <begin position="50"/>
        <end position="416"/>
    </location>
</feature>
<dbReference type="PANTHER" id="PTHR44154">
    <property type="entry name" value="QUINONE OXIDOREDUCTASE"/>
    <property type="match status" value="1"/>
</dbReference>
<name>A0ABQ3LGE4_9PSEU</name>
<dbReference type="InterPro" id="IPR036291">
    <property type="entry name" value="NAD(P)-bd_dom_sf"/>
</dbReference>
<dbReference type="InterPro" id="IPR013154">
    <property type="entry name" value="ADH-like_N"/>
</dbReference>
<evidence type="ECO:0000259" key="2">
    <source>
        <dbReference type="SMART" id="SM00829"/>
    </source>
</evidence>
<evidence type="ECO:0000313" key="4">
    <source>
        <dbReference type="Proteomes" id="UP000635387"/>
    </source>
</evidence>
<comment type="caution">
    <text evidence="3">The sequence shown here is derived from an EMBL/GenBank/DDBJ whole genome shotgun (WGS) entry which is preliminary data.</text>
</comment>
<dbReference type="RefSeq" id="WP_191254950.1">
    <property type="nucleotide sequence ID" value="NZ_BNAY01000003.1"/>
</dbReference>
<dbReference type="InterPro" id="IPR010085">
    <property type="entry name" value="Crot_CoA_red"/>
</dbReference>
<evidence type="ECO:0000256" key="1">
    <source>
        <dbReference type="ARBA" id="ARBA00022857"/>
    </source>
</evidence>
<dbReference type="InterPro" id="IPR013149">
    <property type="entry name" value="ADH-like_C"/>
</dbReference>
<dbReference type="InterPro" id="IPR011032">
    <property type="entry name" value="GroES-like_sf"/>
</dbReference>
<dbReference type="InterPro" id="IPR051603">
    <property type="entry name" value="Zinc-ADH_QOR/CCCR"/>
</dbReference>
<dbReference type="Pfam" id="PF00107">
    <property type="entry name" value="ADH_zinc_N"/>
    <property type="match status" value="1"/>
</dbReference>
<dbReference type="InterPro" id="IPR020843">
    <property type="entry name" value="ER"/>
</dbReference>
<dbReference type="Pfam" id="PF08240">
    <property type="entry name" value="ADH_N"/>
    <property type="match status" value="1"/>
</dbReference>
<protein>
    <submittedName>
        <fullName evidence="3">Crotonyl-CoA reductase</fullName>
    </submittedName>
</protein>
<accession>A0ABQ3LGE4</accession>
<dbReference type="PANTHER" id="PTHR44154:SF1">
    <property type="entry name" value="QUINONE OXIDOREDUCTASE"/>
    <property type="match status" value="1"/>
</dbReference>
<organism evidence="3 4">
    <name type="scientific">Amycolatopsis oliviviridis</name>
    <dbReference type="NCBI Taxonomy" id="1471590"/>
    <lineage>
        <taxon>Bacteria</taxon>
        <taxon>Bacillati</taxon>
        <taxon>Actinomycetota</taxon>
        <taxon>Actinomycetes</taxon>
        <taxon>Pseudonocardiales</taxon>
        <taxon>Pseudonocardiaceae</taxon>
        <taxon>Amycolatopsis</taxon>
    </lineage>
</organism>